<feature type="domain" description="Integrase catalytic" evidence="3">
    <location>
        <begin position="1"/>
        <end position="107"/>
    </location>
</feature>
<dbReference type="InterPro" id="IPR012337">
    <property type="entry name" value="RNaseH-like_sf"/>
</dbReference>
<dbReference type="InterPro" id="IPR036397">
    <property type="entry name" value="RNaseH_sf"/>
</dbReference>
<protein>
    <submittedName>
        <fullName evidence="4">Retrovirus-related pol polyprotein from transposon TNT 1-94</fullName>
    </submittedName>
</protein>
<dbReference type="Pfam" id="PF07727">
    <property type="entry name" value="RVT_2"/>
    <property type="match status" value="1"/>
</dbReference>
<dbReference type="Pfam" id="PF25597">
    <property type="entry name" value="SH3_retrovirus"/>
    <property type="match status" value="1"/>
</dbReference>
<name>A0ABQ5F5Z7_9ASTR</name>
<keyword evidence="1" id="KW-0479">Metal-binding</keyword>
<dbReference type="InterPro" id="IPR001584">
    <property type="entry name" value="Integrase_cat-core"/>
</dbReference>
<organism evidence="4 5">
    <name type="scientific">Tanacetum coccineum</name>
    <dbReference type="NCBI Taxonomy" id="301880"/>
    <lineage>
        <taxon>Eukaryota</taxon>
        <taxon>Viridiplantae</taxon>
        <taxon>Streptophyta</taxon>
        <taxon>Embryophyta</taxon>
        <taxon>Tracheophyta</taxon>
        <taxon>Spermatophyta</taxon>
        <taxon>Magnoliopsida</taxon>
        <taxon>eudicotyledons</taxon>
        <taxon>Gunneridae</taxon>
        <taxon>Pentapetalae</taxon>
        <taxon>asterids</taxon>
        <taxon>campanulids</taxon>
        <taxon>Asterales</taxon>
        <taxon>Asteraceae</taxon>
        <taxon>Asteroideae</taxon>
        <taxon>Anthemideae</taxon>
        <taxon>Anthemidinae</taxon>
        <taxon>Tanacetum</taxon>
    </lineage>
</organism>
<proteinExistence type="predicted"/>
<comment type="caution">
    <text evidence="4">The sequence shown here is derived from an EMBL/GenBank/DDBJ whole genome shotgun (WGS) entry which is preliminary data.</text>
</comment>
<dbReference type="InterPro" id="IPR039537">
    <property type="entry name" value="Retrotran_Ty1/copia-like"/>
</dbReference>
<sequence length="500" mass="57630">MENLNEVRVKELRSDNGTEFRNHKLEEFFNEKGISQNFSSPCTLEQNGIAERRNKTLIKATRTMLNSAKFPKQFWREVVNNACYTQNRSIIVKRHGKTSYDVFRGKSFDISYFHVFGCPVHIHNHRDHLGKFDEKANDGFFLSYYPMSKAFRVFNIRRQEMEEIVSVTSEDPPEFTVADDQPTINEPDQPESSDHFELAKTHHNVIIEPISDDQPPLTTISPSTNVILQTPIPQDRWSTEKHIKLVNIIGEPLDGITTKSRVRDSEAVSAHECLYVNFLSEMEPTKLIEALEEEGWIIAMQEEMNQFERNKEGIDYEKTFAPVARLEAIRIFLAYAAYMGFMMYQMDVKSAFLNGKILEEVTSLSELTDLISNSPHVSVLANIWRLSDTWRKVSMLECKEAKLCGNVPILCDNTSAISISNNLVLHSRTKHIDIRYHFIRYHSLKGDIEFHFVPTDLKLADIFTKPLAEPSFTRLVVELGMLHIEKQVSDKKKALSNHLI</sequence>
<dbReference type="EMBL" id="BQNB010017039">
    <property type="protein sequence ID" value="GJT58670.1"/>
    <property type="molecule type" value="Genomic_DNA"/>
</dbReference>
<keyword evidence="5" id="KW-1185">Reference proteome</keyword>
<dbReference type="SUPFAM" id="SSF53098">
    <property type="entry name" value="Ribonuclease H-like"/>
    <property type="match status" value="1"/>
</dbReference>
<evidence type="ECO:0000256" key="1">
    <source>
        <dbReference type="ARBA" id="ARBA00022723"/>
    </source>
</evidence>
<reference evidence="4" key="2">
    <citation type="submission" date="2022-01" db="EMBL/GenBank/DDBJ databases">
        <authorList>
            <person name="Yamashiro T."/>
            <person name="Shiraishi A."/>
            <person name="Satake H."/>
            <person name="Nakayama K."/>
        </authorList>
    </citation>
    <scope>NUCLEOTIDE SEQUENCE</scope>
</reference>
<dbReference type="Proteomes" id="UP001151760">
    <property type="component" value="Unassembled WGS sequence"/>
</dbReference>
<dbReference type="PROSITE" id="PS50994">
    <property type="entry name" value="INTEGRASE"/>
    <property type="match status" value="1"/>
</dbReference>
<dbReference type="PANTHER" id="PTHR42648:SF32">
    <property type="entry name" value="RIBONUCLEASE H-LIKE DOMAIN, GAG-PRE-INTEGRASE DOMAIN PROTEIN-RELATED"/>
    <property type="match status" value="1"/>
</dbReference>
<dbReference type="InterPro" id="IPR057670">
    <property type="entry name" value="SH3_retrovirus"/>
</dbReference>
<evidence type="ECO:0000313" key="4">
    <source>
        <dbReference type="EMBL" id="GJT58670.1"/>
    </source>
</evidence>
<keyword evidence="2" id="KW-0378">Hydrolase</keyword>
<dbReference type="PANTHER" id="PTHR42648">
    <property type="entry name" value="TRANSPOSASE, PUTATIVE-RELATED"/>
    <property type="match status" value="1"/>
</dbReference>
<dbReference type="CDD" id="cd09272">
    <property type="entry name" value="RNase_HI_RT_Ty1"/>
    <property type="match status" value="1"/>
</dbReference>
<dbReference type="Gene3D" id="3.30.420.10">
    <property type="entry name" value="Ribonuclease H-like superfamily/Ribonuclease H"/>
    <property type="match status" value="1"/>
</dbReference>
<evidence type="ECO:0000313" key="5">
    <source>
        <dbReference type="Proteomes" id="UP001151760"/>
    </source>
</evidence>
<evidence type="ECO:0000256" key="2">
    <source>
        <dbReference type="ARBA" id="ARBA00022801"/>
    </source>
</evidence>
<reference evidence="4" key="1">
    <citation type="journal article" date="2022" name="Int. J. Mol. Sci.">
        <title>Draft Genome of Tanacetum Coccineum: Genomic Comparison of Closely Related Tanacetum-Family Plants.</title>
        <authorList>
            <person name="Yamashiro T."/>
            <person name="Shiraishi A."/>
            <person name="Nakayama K."/>
            <person name="Satake H."/>
        </authorList>
    </citation>
    <scope>NUCLEOTIDE SEQUENCE</scope>
</reference>
<dbReference type="InterPro" id="IPR013103">
    <property type="entry name" value="RVT_2"/>
</dbReference>
<gene>
    <name evidence="4" type="ORF">Tco_1002203</name>
</gene>
<evidence type="ECO:0000259" key="3">
    <source>
        <dbReference type="PROSITE" id="PS50994"/>
    </source>
</evidence>
<accession>A0ABQ5F5Z7</accession>